<evidence type="ECO:0000313" key="2">
    <source>
        <dbReference type="EMBL" id="OWZ17469.1"/>
    </source>
</evidence>
<reference evidence="3" key="1">
    <citation type="submission" date="2017-03" db="EMBL/GenBank/DDBJ databases">
        <title>Phytopthora megakarya and P. palmivora, two closely related causual agents of cacao black pod achieved similar genome size and gene model numbers by different mechanisms.</title>
        <authorList>
            <person name="Ali S."/>
            <person name="Shao J."/>
            <person name="Larry D.J."/>
            <person name="Kronmiller B."/>
            <person name="Shen D."/>
            <person name="Strem M.D."/>
            <person name="Melnick R.L."/>
            <person name="Guiltinan M.J."/>
            <person name="Tyler B.M."/>
            <person name="Meinhardt L.W."/>
            <person name="Bailey B.A."/>
        </authorList>
    </citation>
    <scope>NUCLEOTIDE SEQUENCE [LARGE SCALE GENOMIC DNA]</scope>
    <source>
        <strain evidence="3">zdho120</strain>
    </source>
</reference>
<protein>
    <submittedName>
        <fullName evidence="2">Uncharacterized protein</fullName>
    </submittedName>
</protein>
<evidence type="ECO:0000313" key="3">
    <source>
        <dbReference type="Proteomes" id="UP000198211"/>
    </source>
</evidence>
<dbReference type="AlphaFoldDB" id="A0A225WK20"/>
<evidence type="ECO:0000256" key="1">
    <source>
        <dbReference type="SAM" id="MobiDB-lite"/>
    </source>
</evidence>
<proteinExistence type="predicted"/>
<dbReference type="OrthoDB" id="10597082at2759"/>
<comment type="caution">
    <text evidence="2">The sequence shown here is derived from an EMBL/GenBank/DDBJ whole genome shotgun (WGS) entry which is preliminary data.</text>
</comment>
<dbReference type="STRING" id="4795.A0A225WK20"/>
<gene>
    <name evidence="2" type="ORF">PHMEG_0008590</name>
</gene>
<keyword evidence="3" id="KW-1185">Reference proteome</keyword>
<dbReference type="Proteomes" id="UP000198211">
    <property type="component" value="Unassembled WGS sequence"/>
</dbReference>
<dbReference type="EMBL" id="NBNE01000749">
    <property type="protein sequence ID" value="OWZ17469.1"/>
    <property type="molecule type" value="Genomic_DNA"/>
</dbReference>
<organism evidence="2 3">
    <name type="scientific">Phytophthora megakarya</name>
    <dbReference type="NCBI Taxonomy" id="4795"/>
    <lineage>
        <taxon>Eukaryota</taxon>
        <taxon>Sar</taxon>
        <taxon>Stramenopiles</taxon>
        <taxon>Oomycota</taxon>
        <taxon>Peronosporomycetes</taxon>
        <taxon>Peronosporales</taxon>
        <taxon>Peronosporaceae</taxon>
        <taxon>Phytophthora</taxon>
    </lineage>
</organism>
<accession>A0A225WK20</accession>
<sequence length="117" mass="13940">MIEQYPGDIPQPERDQGWGQRPPKGKMYGAKYISMYMDEIAEMFRKSADNKSDKMGPARMVETLMQKPSKILRHSWRKQQYRVYLPIRESKGHQVVAKLRNHRSKSNFGWRRFIPNI</sequence>
<feature type="region of interest" description="Disordered" evidence="1">
    <location>
        <begin position="1"/>
        <end position="24"/>
    </location>
</feature>
<name>A0A225WK20_9STRA</name>